<evidence type="ECO:0000313" key="2">
    <source>
        <dbReference type="Proteomes" id="UP000078576"/>
    </source>
</evidence>
<organism evidence="1 2">
    <name type="scientific">Cytospora mali</name>
    <name type="common">Apple Valsa canker fungus</name>
    <name type="synonym">Valsa mali</name>
    <dbReference type="NCBI Taxonomy" id="578113"/>
    <lineage>
        <taxon>Eukaryota</taxon>
        <taxon>Fungi</taxon>
        <taxon>Dikarya</taxon>
        <taxon>Ascomycota</taxon>
        <taxon>Pezizomycotina</taxon>
        <taxon>Sordariomycetes</taxon>
        <taxon>Sordariomycetidae</taxon>
        <taxon>Diaporthales</taxon>
        <taxon>Cytosporaceae</taxon>
        <taxon>Cytospora</taxon>
    </lineage>
</organism>
<protein>
    <submittedName>
        <fullName evidence="1">Uncharacterized protein</fullName>
    </submittedName>
</protein>
<reference evidence="2" key="1">
    <citation type="submission" date="2014-12" db="EMBL/GenBank/DDBJ databases">
        <title>Genome Sequence of Valsa Canker Pathogens Uncovers a Specific Adaption of Colonization on Woody Bark.</title>
        <authorList>
            <person name="Yin Z."/>
            <person name="Liu H."/>
            <person name="Gao X."/>
            <person name="Li Z."/>
            <person name="Song N."/>
            <person name="Ke X."/>
            <person name="Dai Q."/>
            <person name="Wu Y."/>
            <person name="Sun Y."/>
            <person name="Xu J.-R."/>
            <person name="Kang Z.K."/>
            <person name="Wang L."/>
            <person name="Huang L."/>
        </authorList>
    </citation>
    <scope>NUCLEOTIDE SEQUENCE [LARGE SCALE GENOMIC DNA]</scope>
    <source>
        <strain evidence="2">SXYL134</strain>
    </source>
</reference>
<dbReference type="Proteomes" id="UP000078576">
    <property type="component" value="Unassembled WGS sequence"/>
</dbReference>
<dbReference type="AlphaFoldDB" id="A0A194VDV8"/>
<accession>A0A194VDV8</accession>
<sequence length="69" mass="7220">MVIAVVKIARRGVVEEYLRPEGTFFDISVAVANERACDIGSTSNALARGVAATVDQNEAEGGGLEVQVV</sequence>
<name>A0A194VDV8_CYTMA</name>
<dbReference type="EMBL" id="KN714802">
    <property type="protein sequence ID" value="KUI62182.1"/>
    <property type="molecule type" value="Genomic_DNA"/>
</dbReference>
<keyword evidence="2" id="KW-1185">Reference proteome</keyword>
<proteinExistence type="predicted"/>
<evidence type="ECO:0000313" key="1">
    <source>
        <dbReference type="EMBL" id="KUI62182.1"/>
    </source>
</evidence>
<gene>
    <name evidence="1" type="ORF">VP1G_09308</name>
</gene>